<dbReference type="Pfam" id="PF05721">
    <property type="entry name" value="PhyH"/>
    <property type="match status" value="1"/>
</dbReference>
<dbReference type="GO" id="GO:0016491">
    <property type="term" value="F:oxidoreductase activity"/>
    <property type="evidence" value="ECO:0007669"/>
    <property type="project" value="UniProtKB-ARBA"/>
</dbReference>
<dbReference type="PANTHER" id="PTHR20883:SF48">
    <property type="entry name" value="ECTOINE DIOXYGENASE"/>
    <property type="match status" value="1"/>
</dbReference>
<dbReference type="Proteomes" id="UP001190700">
    <property type="component" value="Unassembled WGS sequence"/>
</dbReference>
<accession>A0AAE0G9W0</accession>
<dbReference type="EMBL" id="LGRX02008091">
    <property type="protein sequence ID" value="KAK3273953.1"/>
    <property type="molecule type" value="Genomic_DNA"/>
</dbReference>
<evidence type="ECO:0000256" key="2">
    <source>
        <dbReference type="SAM" id="MobiDB-lite"/>
    </source>
</evidence>
<name>A0AAE0G9W0_9CHLO</name>
<comment type="caution">
    <text evidence="3">The sequence shown here is derived from an EMBL/GenBank/DDBJ whole genome shotgun (WGS) entry which is preliminary data.</text>
</comment>
<proteinExistence type="predicted"/>
<organism evidence="3 4">
    <name type="scientific">Cymbomonas tetramitiformis</name>
    <dbReference type="NCBI Taxonomy" id="36881"/>
    <lineage>
        <taxon>Eukaryota</taxon>
        <taxon>Viridiplantae</taxon>
        <taxon>Chlorophyta</taxon>
        <taxon>Pyramimonadophyceae</taxon>
        <taxon>Pyramimonadales</taxon>
        <taxon>Pyramimonadaceae</taxon>
        <taxon>Cymbomonas</taxon>
    </lineage>
</organism>
<evidence type="ECO:0000256" key="1">
    <source>
        <dbReference type="ARBA" id="ARBA00001962"/>
    </source>
</evidence>
<feature type="region of interest" description="Disordered" evidence="2">
    <location>
        <begin position="1"/>
        <end position="47"/>
    </location>
</feature>
<keyword evidence="4" id="KW-1185">Reference proteome</keyword>
<reference evidence="3 4" key="1">
    <citation type="journal article" date="2015" name="Genome Biol. Evol.">
        <title>Comparative Genomics of a Bacterivorous Green Alga Reveals Evolutionary Causalities and Consequences of Phago-Mixotrophic Mode of Nutrition.</title>
        <authorList>
            <person name="Burns J.A."/>
            <person name="Paasch A."/>
            <person name="Narechania A."/>
            <person name="Kim E."/>
        </authorList>
    </citation>
    <scope>NUCLEOTIDE SEQUENCE [LARGE SCALE GENOMIC DNA]</scope>
    <source>
        <strain evidence="3 4">PLY_AMNH</strain>
    </source>
</reference>
<sequence length="322" mass="35966">MPQNSIETQFSVSYKSEKESTSRAPVRSQVCRNAGSNQQSASVSEEPLTALTDEQEAHFRQHGWVKVEDFWSENELRALRAALETLQQNGKLTNVATEGDGKTHTKIAHNLQLCPLAPEHPLFRSLPFHPKVASAIHQLLCRSDPEQSACCYLSQVFWKPARHGLGTAWHQDNAYFQVEDATQGTAMWTAIHDANIKNGTMQVVDTLPEILPHERELTSDHHITCKACIDEQKAVPVELKAGGVIFFDYNVPHCTTANTTENPRAGVAYHFLNQAHFRDRVFPLPDDADWKTPVVVGPLCTNGRAEYGQKVDFWEGITGAEI</sequence>
<evidence type="ECO:0000313" key="3">
    <source>
        <dbReference type="EMBL" id="KAK3273953.1"/>
    </source>
</evidence>
<dbReference type="GO" id="GO:0046872">
    <property type="term" value="F:metal ion binding"/>
    <property type="evidence" value="ECO:0007669"/>
    <property type="project" value="UniProtKB-ARBA"/>
</dbReference>
<dbReference type="Gene3D" id="2.60.120.620">
    <property type="entry name" value="q2cbj1_9rhob like domain"/>
    <property type="match status" value="1"/>
</dbReference>
<feature type="compositionally biased region" description="Polar residues" evidence="2">
    <location>
        <begin position="1"/>
        <end position="14"/>
    </location>
</feature>
<dbReference type="AlphaFoldDB" id="A0AAE0G9W0"/>
<evidence type="ECO:0000313" key="4">
    <source>
        <dbReference type="Proteomes" id="UP001190700"/>
    </source>
</evidence>
<gene>
    <name evidence="3" type="ORF">CYMTET_17836</name>
</gene>
<dbReference type="InterPro" id="IPR008775">
    <property type="entry name" value="Phytyl_CoA_dOase-like"/>
</dbReference>
<protein>
    <recommendedName>
        <fullName evidence="5">Phytanoyl-CoA dioxygenase</fullName>
    </recommendedName>
</protein>
<dbReference type="SUPFAM" id="SSF51197">
    <property type="entry name" value="Clavaminate synthase-like"/>
    <property type="match status" value="1"/>
</dbReference>
<evidence type="ECO:0008006" key="5">
    <source>
        <dbReference type="Google" id="ProtNLM"/>
    </source>
</evidence>
<feature type="compositionally biased region" description="Polar residues" evidence="2">
    <location>
        <begin position="30"/>
        <end position="43"/>
    </location>
</feature>
<comment type="cofactor">
    <cofactor evidence="1">
        <name>Fe cation</name>
        <dbReference type="ChEBI" id="CHEBI:24875"/>
    </cofactor>
</comment>
<dbReference type="PANTHER" id="PTHR20883">
    <property type="entry name" value="PHYTANOYL-COA DIOXYGENASE DOMAIN CONTAINING 1"/>
    <property type="match status" value="1"/>
</dbReference>